<dbReference type="Pfam" id="PF13231">
    <property type="entry name" value="PMT_2"/>
    <property type="match status" value="1"/>
</dbReference>
<feature type="transmembrane region" description="Helical" evidence="8">
    <location>
        <begin position="269"/>
        <end position="291"/>
    </location>
</feature>
<organism evidence="10 11">
    <name type="scientific">Candidatus Sulfuritelmatomonas gaucii</name>
    <dbReference type="NCBI Taxonomy" id="2043161"/>
    <lineage>
        <taxon>Bacteria</taxon>
        <taxon>Pseudomonadati</taxon>
        <taxon>Acidobacteriota</taxon>
        <taxon>Terriglobia</taxon>
        <taxon>Terriglobales</taxon>
        <taxon>Acidobacteriaceae</taxon>
        <taxon>Candidatus Sulfuritelmatomonas</taxon>
    </lineage>
</organism>
<evidence type="ECO:0000256" key="2">
    <source>
        <dbReference type="ARBA" id="ARBA00022475"/>
    </source>
</evidence>
<evidence type="ECO:0000256" key="1">
    <source>
        <dbReference type="ARBA" id="ARBA00004651"/>
    </source>
</evidence>
<evidence type="ECO:0000256" key="8">
    <source>
        <dbReference type="SAM" id="Phobius"/>
    </source>
</evidence>
<evidence type="ECO:0000256" key="5">
    <source>
        <dbReference type="ARBA" id="ARBA00022692"/>
    </source>
</evidence>
<evidence type="ECO:0000256" key="3">
    <source>
        <dbReference type="ARBA" id="ARBA00022676"/>
    </source>
</evidence>
<evidence type="ECO:0000256" key="7">
    <source>
        <dbReference type="ARBA" id="ARBA00023136"/>
    </source>
</evidence>
<dbReference type="PANTHER" id="PTHR33908:SF3">
    <property type="entry name" value="UNDECAPRENYL PHOSPHATE-ALPHA-4-AMINO-4-DEOXY-L-ARABINOSE ARABINOSYL TRANSFERASE"/>
    <property type="match status" value="1"/>
</dbReference>
<feature type="transmembrane region" description="Helical" evidence="8">
    <location>
        <begin position="559"/>
        <end position="580"/>
    </location>
</feature>
<feature type="transmembrane region" description="Helical" evidence="8">
    <location>
        <begin position="188"/>
        <end position="214"/>
    </location>
</feature>
<evidence type="ECO:0000256" key="4">
    <source>
        <dbReference type="ARBA" id="ARBA00022679"/>
    </source>
</evidence>
<dbReference type="InterPro" id="IPR050297">
    <property type="entry name" value="LipidA_mod_glycosyltrf_83"/>
</dbReference>
<accession>A0A2N9LC81</accession>
<dbReference type="EMBL" id="OKRB01000086">
    <property type="protein sequence ID" value="SPE20892.1"/>
    <property type="molecule type" value="Genomic_DNA"/>
</dbReference>
<feature type="domain" description="Glycosyltransferase RgtA/B/C/D-like" evidence="9">
    <location>
        <begin position="126"/>
        <end position="283"/>
    </location>
</feature>
<dbReference type="Proteomes" id="UP000239735">
    <property type="component" value="Unassembled WGS sequence"/>
</dbReference>
<proteinExistence type="predicted"/>
<dbReference type="PANTHER" id="PTHR33908">
    <property type="entry name" value="MANNOSYLTRANSFERASE YKCB-RELATED"/>
    <property type="match status" value="1"/>
</dbReference>
<feature type="transmembrane region" description="Helical" evidence="8">
    <location>
        <begin position="338"/>
        <end position="363"/>
    </location>
</feature>
<dbReference type="GO" id="GO:0009103">
    <property type="term" value="P:lipopolysaccharide biosynthetic process"/>
    <property type="evidence" value="ECO:0007669"/>
    <property type="project" value="UniProtKB-ARBA"/>
</dbReference>
<feature type="transmembrane region" description="Helical" evidence="8">
    <location>
        <begin position="146"/>
        <end position="167"/>
    </location>
</feature>
<keyword evidence="5 8" id="KW-0812">Transmembrane</keyword>
<feature type="transmembrane region" description="Helical" evidence="8">
    <location>
        <begin position="406"/>
        <end position="423"/>
    </location>
</feature>
<keyword evidence="3 10" id="KW-0328">Glycosyltransferase</keyword>
<evidence type="ECO:0000256" key="6">
    <source>
        <dbReference type="ARBA" id="ARBA00022989"/>
    </source>
</evidence>
<comment type="subcellular location">
    <subcellularLocation>
        <location evidence="1">Cell membrane</location>
        <topology evidence="1">Multi-pass membrane protein</topology>
    </subcellularLocation>
</comment>
<dbReference type="GO" id="GO:0016763">
    <property type="term" value="F:pentosyltransferase activity"/>
    <property type="evidence" value="ECO:0007669"/>
    <property type="project" value="TreeGrafter"/>
</dbReference>
<feature type="transmembrane region" description="Helical" evidence="8">
    <location>
        <begin position="226"/>
        <end position="257"/>
    </location>
</feature>
<feature type="transmembrane region" description="Helical" evidence="8">
    <location>
        <begin position="529"/>
        <end position="552"/>
    </location>
</feature>
<keyword evidence="4 10" id="KW-0808">Transferase</keyword>
<sequence length="714" mass="79646">MRGAPWERIDLVAKIHEGDASGSTQRANPAGILDWIAKVIMSPDRNMAVNIDSRRGIVLDGTRRALSTGRVWLLFAAVFLAVYFASLFSPPLLDDVDAAHAQAAQSMAETGDLITSKIDGIRYIEKPPLPYWVVAGMYKIFGQNTFATHLPNALAILGLAWLSWLWARRAWGDRAGLYAGLGVLTSVGCFLFTRFIIPESILAFFLLAALYAMISSLEDGRPLRIYWAWACVALALLTKGLIAPVFFGGAAIPYLLLTGQWRRWRALKPVSGLLVFLAIGAPWEILCGLANPDQGHPVGNHPTLGNVHGFFYFYFINEHVLRFFHLRYPDDYNKMPGWLYWLAHLAWIFPWSLFLPAAAAVAWKTRHTWLKHLRQEAGQTVDFYLDHAMREDVATYVLRVKFRARTIWLLSLFSAWTMLFFSISTNQEYYTFPVWPPLVILISGVMAEIEERRSASNGAPVLSTAWLTGAQGGFAAIGVFAAAALAWGLWTSRNLPFVSDVGTLLARRGVGDYTLSMSHLFDLTGPSFAALRLPAVIAAIVLLIGPAAGWLLRLKRKHLASTISVALTMAVFFVAAHIAFARYEPMLSSKQLADTIMKDGTPNDTFIIYGEQSSGSSVIFYTHTYFHWRPALLVLPRCGQHGEGTTLLWGSCYPDAPDIFLSNEKLEAIWGRGERKWIFAEDPDRDKVEQVLAGRLYPAQTIADKTLWTDRPVE</sequence>
<dbReference type="AlphaFoldDB" id="A0A2N9LC81"/>
<dbReference type="GO" id="GO:0005886">
    <property type="term" value="C:plasma membrane"/>
    <property type="evidence" value="ECO:0007669"/>
    <property type="project" value="UniProtKB-SubCell"/>
</dbReference>
<feature type="transmembrane region" description="Helical" evidence="8">
    <location>
        <begin position="71"/>
        <end position="88"/>
    </location>
</feature>
<gene>
    <name evidence="10" type="ORF">SBA5_30097</name>
</gene>
<evidence type="ECO:0000313" key="11">
    <source>
        <dbReference type="Proteomes" id="UP000239735"/>
    </source>
</evidence>
<evidence type="ECO:0000313" key="10">
    <source>
        <dbReference type="EMBL" id="SPE20892.1"/>
    </source>
</evidence>
<name>A0A2N9LC81_9BACT</name>
<keyword evidence="7 8" id="KW-0472">Membrane</keyword>
<protein>
    <submittedName>
        <fullName evidence="10">Putative dolichyl-phosphate-mannose-protein mannosyltransferase</fullName>
    </submittedName>
</protein>
<keyword evidence="6 8" id="KW-1133">Transmembrane helix</keyword>
<evidence type="ECO:0000259" key="9">
    <source>
        <dbReference type="Pfam" id="PF13231"/>
    </source>
</evidence>
<keyword evidence="2" id="KW-1003">Cell membrane</keyword>
<feature type="transmembrane region" description="Helical" evidence="8">
    <location>
        <begin position="429"/>
        <end position="449"/>
    </location>
</feature>
<dbReference type="GO" id="GO:0010041">
    <property type="term" value="P:response to iron(III) ion"/>
    <property type="evidence" value="ECO:0007669"/>
    <property type="project" value="TreeGrafter"/>
</dbReference>
<reference evidence="11" key="1">
    <citation type="submission" date="2018-02" db="EMBL/GenBank/DDBJ databases">
        <authorList>
            <person name="Hausmann B."/>
        </authorList>
    </citation>
    <scope>NUCLEOTIDE SEQUENCE [LARGE SCALE GENOMIC DNA]</scope>
    <source>
        <strain evidence="11">Peat soil MAG SbA5</strain>
    </source>
</reference>
<feature type="transmembrane region" description="Helical" evidence="8">
    <location>
        <begin position="461"/>
        <end position="490"/>
    </location>
</feature>
<dbReference type="InterPro" id="IPR038731">
    <property type="entry name" value="RgtA/B/C-like"/>
</dbReference>